<accession>A0A1B2E6R7</accession>
<dbReference type="InterPro" id="IPR001223">
    <property type="entry name" value="Glyco_hydro18_cat"/>
</dbReference>
<dbReference type="KEGG" id="pib:BBD41_25515"/>
<feature type="domain" description="SLH" evidence="1">
    <location>
        <begin position="93"/>
        <end position="152"/>
    </location>
</feature>
<dbReference type="SUPFAM" id="SSF51445">
    <property type="entry name" value="(Trans)glycosidases"/>
    <property type="match status" value="1"/>
</dbReference>
<dbReference type="Gene3D" id="3.10.50.10">
    <property type="match status" value="1"/>
</dbReference>
<evidence type="ECO:0000259" key="2">
    <source>
        <dbReference type="PROSITE" id="PS51910"/>
    </source>
</evidence>
<evidence type="ECO:0000313" key="3">
    <source>
        <dbReference type="EMBL" id="ANY75664.1"/>
    </source>
</evidence>
<feature type="domain" description="SLH" evidence="1">
    <location>
        <begin position="29"/>
        <end position="92"/>
    </location>
</feature>
<reference evidence="3" key="1">
    <citation type="submission" date="2016-08" db="EMBL/GenBank/DDBJ databases">
        <title>Complete Genome Seqeunce of Paenibacillus sp. nov. IHBB 9852 from high altitute lake of Indian trans-Himalayas.</title>
        <authorList>
            <person name="Kiran S."/>
            <person name="Swarnkar M.K."/>
            <person name="Rana A."/>
            <person name="Tewari R."/>
            <person name="Gulati A."/>
        </authorList>
    </citation>
    <scope>NUCLEOTIDE SEQUENCE [LARGE SCALE GENOMIC DNA]</scope>
    <source>
        <strain evidence="3">IHBB 9852</strain>
    </source>
</reference>
<protein>
    <submittedName>
        <fullName evidence="3">Glycoside hydrolase</fullName>
    </submittedName>
</protein>
<name>A0A1B2E6R7_9BACL</name>
<dbReference type="GO" id="GO:0016787">
    <property type="term" value="F:hydrolase activity"/>
    <property type="evidence" value="ECO:0007669"/>
    <property type="project" value="UniProtKB-KW"/>
</dbReference>
<dbReference type="AlphaFoldDB" id="A0A1B2E6R7"/>
<dbReference type="PROSITE" id="PS51272">
    <property type="entry name" value="SLH"/>
    <property type="match status" value="3"/>
</dbReference>
<keyword evidence="3" id="KW-0378">Hydrolase</keyword>
<gene>
    <name evidence="3" type="ORF">BBD41_25515</name>
</gene>
<dbReference type="PANTHER" id="PTHR46066:SF2">
    <property type="entry name" value="CHITINASE DOMAIN-CONTAINING PROTEIN 1"/>
    <property type="match status" value="1"/>
</dbReference>
<evidence type="ECO:0000259" key="1">
    <source>
        <dbReference type="PROSITE" id="PS51272"/>
    </source>
</evidence>
<dbReference type="GO" id="GO:0008061">
    <property type="term" value="F:chitin binding"/>
    <property type="evidence" value="ECO:0007669"/>
    <property type="project" value="InterPro"/>
</dbReference>
<proteinExistence type="predicted"/>
<dbReference type="GO" id="GO:0005975">
    <property type="term" value="P:carbohydrate metabolic process"/>
    <property type="evidence" value="ECO:0007669"/>
    <property type="project" value="InterPro"/>
</dbReference>
<dbReference type="Pfam" id="PF00704">
    <property type="entry name" value="Glyco_hydro_18"/>
    <property type="match status" value="1"/>
</dbReference>
<dbReference type="RefSeq" id="WP_099479405.1">
    <property type="nucleotide sequence ID" value="NZ_CP016809.1"/>
</dbReference>
<dbReference type="InterPro" id="IPR017853">
    <property type="entry name" value="GH"/>
</dbReference>
<feature type="domain" description="SLH" evidence="1">
    <location>
        <begin position="153"/>
        <end position="215"/>
    </location>
</feature>
<dbReference type="EMBL" id="CP016809">
    <property type="protein sequence ID" value="ANY75664.1"/>
    <property type="molecule type" value="Genomic_DNA"/>
</dbReference>
<dbReference type="SMART" id="SM00636">
    <property type="entry name" value="Glyco_18"/>
    <property type="match status" value="1"/>
</dbReference>
<dbReference type="Gene3D" id="3.20.20.80">
    <property type="entry name" value="Glycosidases"/>
    <property type="match status" value="1"/>
</dbReference>
<dbReference type="Pfam" id="PF00395">
    <property type="entry name" value="SLH"/>
    <property type="match status" value="3"/>
</dbReference>
<dbReference type="InterPro" id="IPR011583">
    <property type="entry name" value="Chitinase_II/V-like_cat"/>
</dbReference>
<dbReference type="InterPro" id="IPR029070">
    <property type="entry name" value="Chitinase_insertion_sf"/>
</dbReference>
<dbReference type="PANTHER" id="PTHR46066">
    <property type="entry name" value="CHITINASE DOMAIN-CONTAINING PROTEIN 1 FAMILY MEMBER"/>
    <property type="match status" value="1"/>
</dbReference>
<feature type="domain" description="GH18" evidence="2">
    <location>
        <begin position="221"/>
        <end position="528"/>
    </location>
</feature>
<dbReference type="InterPro" id="IPR001119">
    <property type="entry name" value="SLH_dom"/>
</dbReference>
<dbReference type="PROSITE" id="PS51910">
    <property type="entry name" value="GH18_2"/>
    <property type="match status" value="1"/>
</dbReference>
<sequence>MKKYVLALCVFLLLAGVIHPVKVSGLEAPSQPAFHDISGSYAKEAILRLAKRGIISGDGNGAFLPKNHISRAEFTAMLTRLLKLSPVNNDLSAFRDVRPAAWYYGYIHAGLNVSIVKGSGAYFYPNAQITRQEAAVMMVRAMKESGKGSGSSAWRYSDSGSIADWAWSAVGRATETGWLQGSEGRFRPQDPITREETAMLLDRVLRTGNVQSVLDRQEGASVRMGWLYNGTTSQYISYAKRAGLNVLVPRWYYLNSSGKLSDYTDTALLNWAHKNGREVWAMIGNRSNAEMTHQILGSRALRQSVISSIADNTVKYKLDGINIDFENVMPQDRENLTLFVTELSAEMKRLGAKLSIDVSPDLNSDWTAAFDYAALGRHLDYVVLMSYDEHWGGSPKAGSVSSLPWSESALKRLLTQIRASQAIVAFPLYTRDWKLASSVSSEDITLVEQGRRIRSLQAPISWNAEVGQYEAGYRYGDVQHRIWTEDARSLSVKHLMASAYQVAGFAYWYPGAETVDVWKAIPNAQRYASYSFYIQ</sequence>
<organism evidence="3">
    <name type="scientific">Paenibacillus ihbetae</name>
    <dbReference type="NCBI Taxonomy" id="1870820"/>
    <lineage>
        <taxon>Bacteria</taxon>
        <taxon>Bacillati</taxon>
        <taxon>Bacillota</taxon>
        <taxon>Bacilli</taxon>
        <taxon>Bacillales</taxon>
        <taxon>Paenibacillaceae</taxon>
        <taxon>Paenibacillus</taxon>
    </lineage>
</organism>